<dbReference type="CDD" id="cd00130">
    <property type="entry name" value="PAS"/>
    <property type="match status" value="1"/>
</dbReference>
<sequence>MAARNERLSGALQEAHVGTWELDLSNQQLYWDEQCKKLYGFSQDDSVLFEQVIRHIHVDDQSKVRNAMIYAFNPRSGGDYTIHFRMIKDDDQQLHWLHCQGKAYFNQDGNVYRFLGIAQDVTQEMQTQQQLLDSEVRYQVLVAQLNRQVQERTEELGVTTEELSVSNEELAASIDDLVVANNGLQASRDRLQQLFEQAPLAIALVEGPNYILEIANSSLCALLGRTSVELVGKPMSASFPKILDQSVKALLDEVRRSGKPFVGTEMAATLQRDEHGAIGYYNFVYEPLREPDGIKRVLVVMHDVTESVYSRRKIAVINKELVATNAELTESNELLKRSNENLQQFAYIASHDLQEPLRKIQSFSNLLKSQYALQLGEGVTYLDRTELAASRMSTLIRDLLSFSRISIQRDTSIVVSLTDVVQTAINDLDLVIQDTRAMVEIGTLPMVLGDPSQLRQLFENLLSNALKFRQPDLPVQIRVTAHQVATSDLPASVKPGRGAEAYYRIDVSDNGIGFDQKYLDRIFQVFQRLHNKSQYAGTGIGLAICEKVALNHGGAITASSQPGKGATFNVYLPA</sequence>
<dbReference type="SMART" id="SM00091">
    <property type="entry name" value="PAS"/>
    <property type="match status" value="2"/>
</dbReference>
<dbReference type="PANTHER" id="PTHR43304:SF1">
    <property type="entry name" value="PAC DOMAIN-CONTAINING PROTEIN"/>
    <property type="match status" value="1"/>
</dbReference>
<gene>
    <name evidence="9" type="ORF">ACFS25_26445</name>
</gene>
<evidence type="ECO:0000259" key="7">
    <source>
        <dbReference type="PROSITE" id="PS50112"/>
    </source>
</evidence>
<keyword evidence="4" id="KW-0808">Transferase</keyword>
<dbReference type="Pfam" id="PF08448">
    <property type="entry name" value="PAS_4"/>
    <property type="match status" value="1"/>
</dbReference>
<dbReference type="InterPro" id="IPR000700">
    <property type="entry name" value="PAS-assoc_C"/>
</dbReference>
<reference evidence="10" key="1">
    <citation type="journal article" date="2019" name="Int. J. Syst. Evol. Microbiol.">
        <title>The Global Catalogue of Microorganisms (GCM) 10K type strain sequencing project: providing services to taxonomists for standard genome sequencing and annotation.</title>
        <authorList>
            <consortium name="The Broad Institute Genomics Platform"/>
            <consortium name="The Broad Institute Genome Sequencing Center for Infectious Disease"/>
            <person name="Wu L."/>
            <person name="Ma J."/>
        </authorList>
    </citation>
    <scope>NUCLEOTIDE SEQUENCE [LARGE SCALE GENOMIC DNA]</scope>
    <source>
        <strain evidence="10">KCTC 52490</strain>
    </source>
</reference>
<dbReference type="PROSITE" id="PS50109">
    <property type="entry name" value="HIS_KIN"/>
    <property type="match status" value="1"/>
</dbReference>
<dbReference type="SUPFAM" id="SSF47384">
    <property type="entry name" value="Homodimeric domain of signal transducing histidine kinase"/>
    <property type="match status" value="1"/>
</dbReference>
<dbReference type="InterPro" id="IPR052162">
    <property type="entry name" value="Sensor_kinase/Photoreceptor"/>
</dbReference>
<comment type="catalytic activity">
    <reaction evidence="1">
        <text>ATP + protein L-histidine = ADP + protein N-phospho-L-histidine.</text>
        <dbReference type="EC" id="2.7.13.3"/>
    </reaction>
</comment>
<dbReference type="Pfam" id="PF00512">
    <property type="entry name" value="HisKA"/>
    <property type="match status" value="1"/>
</dbReference>
<evidence type="ECO:0000256" key="5">
    <source>
        <dbReference type="ARBA" id="ARBA00022777"/>
    </source>
</evidence>
<dbReference type="EC" id="2.7.13.3" evidence="2"/>
<dbReference type="PRINTS" id="PR00344">
    <property type="entry name" value="BCTRLSENSOR"/>
</dbReference>
<keyword evidence="10" id="KW-1185">Reference proteome</keyword>
<proteinExistence type="predicted"/>
<feature type="domain" description="PAC" evidence="8">
    <location>
        <begin position="80"/>
        <end position="133"/>
    </location>
</feature>
<dbReference type="Proteomes" id="UP001597512">
    <property type="component" value="Unassembled WGS sequence"/>
</dbReference>
<organism evidence="9 10">
    <name type="scientific">Spirosoma flavum</name>
    <dbReference type="NCBI Taxonomy" id="2048557"/>
    <lineage>
        <taxon>Bacteria</taxon>
        <taxon>Pseudomonadati</taxon>
        <taxon>Bacteroidota</taxon>
        <taxon>Cytophagia</taxon>
        <taxon>Cytophagales</taxon>
        <taxon>Cytophagaceae</taxon>
        <taxon>Spirosoma</taxon>
    </lineage>
</organism>
<evidence type="ECO:0000313" key="10">
    <source>
        <dbReference type="Proteomes" id="UP001597512"/>
    </source>
</evidence>
<dbReference type="SMART" id="SM00388">
    <property type="entry name" value="HisKA"/>
    <property type="match status" value="1"/>
</dbReference>
<dbReference type="InterPro" id="IPR036890">
    <property type="entry name" value="HATPase_C_sf"/>
</dbReference>
<dbReference type="GO" id="GO:0005524">
    <property type="term" value="F:ATP binding"/>
    <property type="evidence" value="ECO:0007669"/>
    <property type="project" value="UniProtKB-KW"/>
</dbReference>
<feature type="domain" description="PAS" evidence="7">
    <location>
        <begin position="4"/>
        <end position="75"/>
    </location>
</feature>
<dbReference type="InterPro" id="IPR004358">
    <property type="entry name" value="Sig_transdc_His_kin-like_C"/>
</dbReference>
<dbReference type="Gene3D" id="2.10.70.100">
    <property type="match status" value="1"/>
</dbReference>
<dbReference type="SUPFAM" id="SSF55785">
    <property type="entry name" value="PYP-like sensor domain (PAS domain)"/>
    <property type="match status" value="2"/>
</dbReference>
<protein>
    <recommendedName>
        <fullName evidence="2">histidine kinase</fullName>
        <ecNumber evidence="2">2.7.13.3</ecNumber>
    </recommendedName>
</protein>
<dbReference type="RefSeq" id="WP_381507249.1">
    <property type="nucleotide sequence ID" value="NZ_JBHUOM010000025.1"/>
</dbReference>
<dbReference type="Pfam" id="PF02518">
    <property type="entry name" value="HATPase_c"/>
    <property type="match status" value="1"/>
</dbReference>
<dbReference type="PROSITE" id="PS50113">
    <property type="entry name" value="PAC"/>
    <property type="match status" value="1"/>
</dbReference>
<keyword evidence="9" id="KW-0547">Nucleotide-binding</keyword>
<evidence type="ECO:0000256" key="2">
    <source>
        <dbReference type="ARBA" id="ARBA00012438"/>
    </source>
</evidence>
<keyword evidence="3" id="KW-0597">Phosphoprotein</keyword>
<evidence type="ECO:0000256" key="1">
    <source>
        <dbReference type="ARBA" id="ARBA00000085"/>
    </source>
</evidence>
<dbReference type="InterPro" id="IPR013655">
    <property type="entry name" value="PAS_fold_3"/>
</dbReference>
<dbReference type="Gene3D" id="3.30.565.10">
    <property type="entry name" value="Histidine kinase-like ATPase, C-terminal domain"/>
    <property type="match status" value="1"/>
</dbReference>
<evidence type="ECO:0000256" key="3">
    <source>
        <dbReference type="ARBA" id="ARBA00022553"/>
    </source>
</evidence>
<dbReference type="InterPro" id="IPR035965">
    <property type="entry name" value="PAS-like_dom_sf"/>
</dbReference>
<accession>A0ABW6APC8</accession>
<feature type="domain" description="Histidine kinase" evidence="6">
    <location>
        <begin position="348"/>
        <end position="574"/>
    </location>
</feature>
<dbReference type="Gene3D" id="1.10.287.130">
    <property type="match status" value="1"/>
</dbReference>
<dbReference type="InterPro" id="IPR005467">
    <property type="entry name" value="His_kinase_dom"/>
</dbReference>
<dbReference type="InterPro" id="IPR003594">
    <property type="entry name" value="HATPase_dom"/>
</dbReference>
<dbReference type="InterPro" id="IPR036097">
    <property type="entry name" value="HisK_dim/P_sf"/>
</dbReference>
<dbReference type="PANTHER" id="PTHR43304">
    <property type="entry name" value="PHYTOCHROME-LIKE PROTEIN CPH1"/>
    <property type="match status" value="1"/>
</dbReference>
<dbReference type="InterPro" id="IPR013656">
    <property type="entry name" value="PAS_4"/>
</dbReference>
<evidence type="ECO:0000256" key="4">
    <source>
        <dbReference type="ARBA" id="ARBA00022679"/>
    </source>
</evidence>
<keyword evidence="5" id="KW-0418">Kinase</keyword>
<keyword evidence="9" id="KW-0067">ATP-binding</keyword>
<dbReference type="CDD" id="cd00082">
    <property type="entry name" value="HisKA"/>
    <property type="match status" value="1"/>
</dbReference>
<evidence type="ECO:0000259" key="8">
    <source>
        <dbReference type="PROSITE" id="PS50113"/>
    </source>
</evidence>
<dbReference type="EMBL" id="JBHUOM010000025">
    <property type="protein sequence ID" value="MFD2937341.1"/>
    <property type="molecule type" value="Genomic_DNA"/>
</dbReference>
<dbReference type="Pfam" id="PF08447">
    <property type="entry name" value="PAS_3"/>
    <property type="match status" value="1"/>
</dbReference>
<name>A0ABW6APC8_9BACT</name>
<dbReference type="NCBIfam" id="TIGR00229">
    <property type="entry name" value="sensory_box"/>
    <property type="match status" value="2"/>
</dbReference>
<dbReference type="SMART" id="SM00387">
    <property type="entry name" value="HATPase_c"/>
    <property type="match status" value="1"/>
</dbReference>
<dbReference type="InterPro" id="IPR003661">
    <property type="entry name" value="HisK_dim/P_dom"/>
</dbReference>
<dbReference type="InterPro" id="IPR000014">
    <property type="entry name" value="PAS"/>
</dbReference>
<evidence type="ECO:0000313" key="9">
    <source>
        <dbReference type="EMBL" id="MFD2937341.1"/>
    </source>
</evidence>
<dbReference type="SUPFAM" id="SSF55874">
    <property type="entry name" value="ATPase domain of HSP90 chaperone/DNA topoisomerase II/histidine kinase"/>
    <property type="match status" value="1"/>
</dbReference>
<dbReference type="Gene3D" id="3.30.450.20">
    <property type="entry name" value="PAS domain"/>
    <property type="match status" value="2"/>
</dbReference>
<comment type="caution">
    <text evidence="9">The sequence shown here is derived from an EMBL/GenBank/DDBJ whole genome shotgun (WGS) entry which is preliminary data.</text>
</comment>
<evidence type="ECO:0000259" key="6">
    <source>
        <dbReference type="PROSITE" id="PS50109"/>
    </source>
</evidence>
<dbReference type="PROSITE" id="PS50112">
    <property type="entry name" value="PAS"/>
    <property type="match status" value="1"/>
</dbReference>